<proteinExistence type="predicted"/>
<evidence type="ECO:0000313" key="2">
    <source>
        <dbReference type="Proteomes" id="UP000466863"/>
    </source>
</evidence>
<organism evidence="1 2">
    <name type="scientific">Pseudomonas helleri</name>
    <dbReference type="NCBI Taxonomy" id="1608996"/>
    <lineage>
        <taxon>Bacteria</taxon>
        <taxon>Pseudomonadati</taxon>
        <taxon>Pseudomonadota</taxon>
        <taxon>Gammaproteobacteria</taxon>
        <taxon>Pseudomonadales</taxon>
        <taxon>Pseudomonadaceae</taxon>
        <taxon>Pseudomonas</taxon>
    </lineage>
</organism>
<dbReference type="RefSeq" id="WP_153333065.1">
    <property type="nucleotide sequence ID" value="NZ_CP181271.1"/>
</dbReference>
<accession>A0A6A7Z771</accession>
<comment type="caution">
    <text evidence="1">The sequence shown here is derived from an EMBL/GenBank/DDBJ whole genome shotgun (WGS) entry which is preliminary data.</text>
</comment>
<name>A0A6A7Z771_9PSED</name>
<evidence type="ECO:0000313" key="1">
    <source>
        <dbReference type="EMBL" id="MQU43267.1"/>
    </source>
</evidence>
<protein>
    <submittedName>
        <fullName evidence="1">Uncharacterized protein</fullName>
    </submittedName>
</protein>
<dbReference type="Proteomes" id="UP000466863">
    <property type="component" value="Unassembled WGS sequence"/>
</dbReference>
<dbReference type="AlphaFoldDB" id="A0A6A7Z771"/>
<dbReference type="EMBL" id="WIVV01000048">
    <property type="protein sequence ID" value="MQU43267.1"/>
    <property type="molecule type" value="Genomic_DNA"/>
</dbReference>
<gene>
    <name evidence="1" type="ORF">GHO28_12230</name>
</gene>
<reference evidence="1 2" key="1">
    <citation type="submission" date="2019-10" db="EMBL/GenBank/DDBJ databases">
        <title>Evaluation of single-gene subtyping targets for Pseudomonas.</title>
        <authorList>
            <person name="Reichler S.J."/>
            <person name="Orsi R.H."/>
            <person name="Wiedmann M."/>
            <person name="Martin N.H."/>
            <person name="Murphy S.I."/>
        </authorList>
    </citation>
    <scope>NUCLEOTIDE SEQUENCE [LARGE SCALE GENOMIC DNA]</scope>
    <source>
        <strain evidence="1 2">FSL R10-1876</strain>
    </source>
</reference>
<sequence length="77" mass="8823">MKTSFKLMALFILALPVFAHASDGAEALQRFNERNKAMFAQQAKDIEKRKQAELQKAELEKKTMPDALRAEDQQTQQ</sequence>